<evidence type="ECO:0000313" key="3">
    <source>
        <dbReference type="Proteomes" id="UP000319462"/>
    </source>
</evidence>
<reference evidence="2 3" key="1">
    <citation type="submission" date="2018-09" db="EMBL/GenBank/DDBJ databases">
        <authorList>
            <person name="Peiro R."/>
            <person name="Begona"/>
            <person name="Cbmso G."/>
            <person name="Lopez M."/>
            <person name="Gonzalez S."/>
        </authorList>
    </citation>
    <scope>NUCLEOTIDE SEQUENCE [LARGE SCALE GENOMIC DNA]</scope>
</reference>
<name>A0A3P3ZJ87_LEIBR</name>
<dbReference type="RefSeq" id="XP_001568974.1">
    <property type="nucleotide sequence ID" value="XM_001568924.1"/>
</dbReference>
<dbReference type="EMBL" id="LS997634">
    <property type="protein sequence ID" value="SYZ70174.1"/>
    <property type="molecule type" value="Genomic_DNA"/>
</dbReference>
<gene>
    <name evidence="2" type="ORF">LBRM2904_35.3620</name>
</gene>
<organism evidence="2 3">
    <name type="scientific">Leishmania braziliensis MHOM/BR/75/M2904</name>
    <dbReference type="NCBI Taxonomy" id="420245"/>
    <lineage>
        <taxon>Eukaryota</taxon>
        <taxon>Discoba</taxon>
        <taxon>Euglenozoa</taxon>
        <taxon>Kinetoplastea</taxon>
        <taxon>Metakinetoplastina</taxon>
        <taxon>Trypanosomatida</taxon>
        <taxon>Trypanosomatidae</taxon>
        <taxon>Leishmaniinae</taxon>
        <taxon>Leishmania</taxon>
        <taxon>Leishmania braziliensis species complex</taxon>
    </lineage>
</organism>
<keyword evidence="1" id="KW-0472">Membrane</keyword>
<accession>A0A3P3ZJ87</accession>
<sequence>MLRRSPGRHIKPFLHAFSPGVRPSEKGMLYRNSYMNAHAQVASIPNTHRSYRERTTFLLLLIPEQIFLTIMILVTGCVAVTVVFRQQPFTTTVNKDRWLSGGMNPHEQYERNATMSQIFEMHKAAIDNTRAELTQPEVFSAPSGYHSPSGLYNP</sequence>
<dbReference type="AlphaFoldDB" id="A0A3P3ZJ87"/>
<keyword evidence="1" id="KW-0812">Transmembrane</keyword>
<dbReference type="KEGG" id="lbz:LBRM_35_3550"/>
<protein>
    <submittedName>
        <fullName evidence="2">Hypothetical_protein</fullName>
    </submittedName>
</protein>
<keyword evidence="1" id="KW-1133">Transmembrane helix</keyword>
<dbReference type="Proteomes" id="UP000319462">
    <property type="component" value="Chromosome 35"/>
</dbReference>
<dbReference type="VEuPathDB" id="TriTrypDB:LbrM.35.3550"/>
<evidence type="ECO:0000256" key="1">
    <source>
        <dbReference type="SAM" id="Phobius"/>
    </source>
</evidence>
<feature type="transmembrane region" description="Helical" evidence="1">
    <location>
        <begin position="57"/>
        <end position="84"/>
    </location>
</feature>
<evidence type="ECO:0000313" key="2">
    <source>
        <dbReference type="EMBL" id="SYZ70174.1"/>
    </source>
</evidence>
<proteinExistence type="predicted"/>